<sequence>MTVWTSAVFPLHFVMNNLWSELTKNSLTNSLSFLAFIGDSLRFNWVSQRLLQAGFPPQTSSADRVDALPSLMIFRRVSVSDTQPVHEGGSTRW</sequence>
<name>G8DU84_STRSU</name>
<evidence type="ECO:0000313" key="1">
    <source>
        <dbReference type="EMBL" id="AEH57585.1"/>
    </source>
</evidence>
<dbReference type="EMBL" id="JF273654">
    <property type="protein sequence ID" value="AEH57585.1"/>
    <property type="molecule type" value="Genomic_DNA"/>
</dbReference>
<accession>G8DU84</accession>
<organism evidence="1">
    <name type="scientific">Streptococcus suis</name>
    <dbReference type="NCBI Taxonomy" id="1307"/>
    <lineage>
        <taxon>Bacteria</taxon>
        <taxon>Bacillati</taxon>
        <taxon>Bacillota</taxon>
        <taxon>Bacilli</taxon>
        <taxon>Lactobacillales</taxon>
        <taxon>Streptococcaceae</taxon>
        <taxon>Streptococcus</taxon>
    </lineage>
</organism>
<dbReference type="AlphaFoldDB" id="G8DU84"/>
<gene>
    <name evidence="1" type="primary">tnp6</name>
</gene>
<proteinExistence type="predicted"/>
<reference evidence="1" key="1">
    <citation type="journal article" date="2011" name="FEMS Microbiol. Lett.">
        <title>Genetic analysis of the capsular polysaccharide synthesis locus in 15 Streptococcus suis serotypes.</title>
        <authorList>
            <person name="Wang K."/>
            <person name="Fan W."/>
            <person name="Cai L."/>
            <person name="Huang B."/>
            <person name="Lu C."/>
        </authorList>
    </citation>
    <scope>NUCLEOTIDE SEQUENCE</scope>
    <source>
        <strain evidence="1">42A</strain>
    </source>
</reference>
<protein>
    <submittedName>
        <fullName evidence="1">Transposase</fullName>
    </submittedName>
</protein>